<evidence type="ECO:0000313" key="2">
    <source>
        <dbReference type="Proteomes" id="UP000198406"/>
    </source>
</evidence>
<keyword evidence="2" id="KW-1185">Reference proteome</keyword>
<dbReference type="OrthoDB" id="55416at2759"/>
<accession>A0A1Z5JV67</accession>
<dbReference type="Proteomes" id="UP000198406">
    <property type="component" value="Unassembled WGS sequence"/>
</dbReference>
<dbReference type="InParanoid" id="A0A1Z5JV67"/>
<evidence type="ECO:0000313" key="1">
    <source>
        <dbReference type="EMBL" id="GAX17945.1"/>
    </source>
</evidence>
<dbReference type="EMBL" id="BDSP01000123">
    <property type="protein sequence ID" value="GAX17945.1"/>
    <property type="molecule type" value="Genomic_DNA"/>
</dbReference>
<reference evidence="1 2" key="1">
    <citation type="journal article" date="2015" name="Plant Cell">
        <title>Oil accumulation by the oleaginous diatom Fistulifera solaris as revealed by the genome and transcriptome.</title>
        <authorList>
            <person name="Tanaka T."/>
            <person name="Maeda Y."/>
            <person name="Veluchamy A."/>
            <person name="Tanaka M."/>
            <person name="Abida H."/>
            <person name="Marechal E."/>
            <person name="Bowler C."/>
            <person name="Muto M."/>
            <person name="Sunaga Y."/>
            <person name="Tanaka M."/>
            <person name="Yoshino T."/>
            <person name="Taniguchi T."/>
            <person name="Fukuda Y."/>
            <person name="Nemoto M."/>
            <person name="Matsumoto M."/>
            <person name="Wong P.S."/>
            <person name="Aburatani S."/>
            <person name="Fujibuchi W."/>
        </authorList>
    </citation>
    <scope>NUCLEOTIDE SEQUENCE [LARGE SCALE GENOMIC DNA]</scope>
    <source>
        <strain evidence="1 2">JPCC DA0580</strain>
    </source>
</reference>
<organism evidence="1 2">
    <name type="scientific">Fistulifera solaris</name>
    <name type="common">Oleaginous diatom</name>
    <dbReference type="NCBI Taxonomy" id="1519565"/>
    <lineage>
        <taxon>Eukaryota</taxon>
        <taxon>Sar</taxon>
        <taxon>Stramenopiles</taxon>
        <taxon>Ochrophyta</taxon>
        <taxon>Bacillariophyta</taxon>
        <taxon>Bacillariophyceae</taxon>
        <taxon>Bacillariophycidae</taxon>
        <taxon>Naviculales</taxon>
        <taxon>Naviculaceae</taxon>
        <taxon>Fistulifera</taxon>
    </lineage>
</organism>
<name>A0A1Z5JV67_FISSO</name>
<dbReference type="AlphaFoldDB" id="A0A1Z5JV67"/>
<comment type="caution">
    <text evidence="1">The sequence shown here is derived from an EMBL/GenBank/DDBJ whole genome shotgun (WGS) entry which is preliminary data.</text>
</comment>
<sequence length="197" mass="22055">MNNIVVPQEWPPASLRQLDLKYCQAMEVAGGSPDLDLYIIHIAGLLYHQNWMAARHLFRRSGEMGELEPWYEVAKAALKPDLAAVWKSLEQLYSNTSHPFVQTYVNEISHAFRVACLRKFGSSKNIPAYLVPVLGFSTVDEMSNFARENIMPVRNQIPHVVAAGFLQHHLTADVAANSTGREKNEEMVMDTLAASSS</sequence>
<protein>
    <recommendedName>
        <fullName evidence="3">CSN8/PSMD8/EIF3K domain-containing protein</fullName>
    </recommendedName>
</protein>
<evidence type="ECO:0008006" key="3">
    <source>
        <dbReference type="Google" id="ProtNLM"/>
    </source>
</evidence>
<gene>
    <name evidence="1" type="ORF">FisN_18Hh155</name>
</gene>
<proteinExistence type="predicted"/>